<keyword evidence="2" id="KW-0812">Transmembrane</keyword>
<keyword evidence="2" id="KW-1133">Transmembrane helix</keyword>
<gene>
    <name evidence="3" type="ORF">SFRICE_036303</name>
</gene>
<feature type="compositionally biased region" description="Basic and acidic residues" evidence="1">
    <location>
        <begin position="15"/>
        <end position="24"/>
    </location>
</feature>
<protein>
    <submittedName>
        <fullName evidence="3">SFRICE_036303</fullName>
    </submittedName>
</protein>
<organism evidence="3">
    <name type="scientific">Spodoptera frugiperda</name>
    <name type="common">Fall armyworm</name>
    <dbReference type="NCBI Taxonomy" id="7108"/>
    <lineage>
        <taxon>Eukaryota</taxon>
        <taxon>Metazoa</taxon>
        <taxon>Ecdysozoa</taxon>
        <taxon>Arthropoda</taxon>
        <taxon>Hexapoda</taxon>
        <taxon>Insecta</taxon>
        <taxon>Pterygota</taxon>
        <taxon>Neoptera</taxon>
        <taxon>Endopterygota</taxon>
        <taxon>Lepidoptera</taxon>
        <taxon>Glossata</taxon>
        <taxon>Ditrysia</taxon>
        <taxon>Noctuoidea</taxon>
        <taxon>Noctuidae</taxon>
        <taxon>Amphipyrinae</taxon>
        <taxon>Spodoptera</taxon>
    </lineage>
</organism>
<keyword evidence="2" id="KW-0472">Membrane</keyword>
<name>A0A2H1VXU4_SPOFR</name>
<evidence type="ECO:0000256" key="1">
    <source>
        <dbReference type="SAM" id="MobiDB-lite"/>
    </source>
</evidence>
<reference evidence="3" key="1">
    <citation type="submission" date="2016-07" db="EMBL/GenBank/DDBJ databases">
        <authorList>
            <person name="Bretaudeau A."/>
        </authorList>
    </citation>
    <scope>NUCLEOTIDE SEQUENCE</scope>
    <source>
        <strain evidence="3">Rice</strain>
        <tissue evidence="3">Whole body</tissue>
    </source>
</reference>
<accession>A0A2H1VXU4</accession>
<sequence>MSEATTPTATEAPALDDRDVEPRTPMKRLGSTRKLAAFNTRLALCVLWLSLSFVVSVNQRRAGGGAPALYLASAAVACAPCRCHLPPPRAASAAPCPTHSTDSC</sequence>
<evidence type="ECO:0000313" key="3">
    <source>
        <dbReference type="EMBL" id="SOQ45655.1"/>
    </source>
</evidence>
<feature type="region of interest" description="Disordered" evidence="1">
    <location>
        <begin position="1"/>
        <end position="31"/>
    </location>
</feature>
<feature type="transmembrane region" description="Helical" evidence="2">
    <location>
        <begin position="35"/>
        <end position="55"/>
    </location>
</feature>
<evidence type="ECO:0000256" key="2">
    <source>
        <dbReference type="SAM" id="Phobius"/>
    </source>
</evidence>
<feature type="compositionally biased region" description="Low complexity" evidence="1">
    <location>
        <begin position="1"/>
        <end position="13"/>
    </location>
</feature>
<dbReference type="EMBL" id="ODYU01005110">
    <property type="protein sequence ID" value="SOQ45655.1"/>
    <property type="molecule type" value="Genomic_DNA"/>
</dbReference>
<proteinExistence type="predicted"/>
<dbReference type="AlphaFoldDB" id="A0A2H1VXU4"/>